<name>A0AAE0T5A8_9BIVA</name>
<dbReference type="AlphaFoldDB" id="A0AAE0T5A8"/>
<proteinExistence type="predicted"/>
<evidence type="ECO:0000313" key="1">
    <source>
        <dbReference type="EMBL" id="KAK3604092.1"/>
    </source>
</evidence>
<reference evidence="1" key="3">
    <citation type="submission" date="2023-05" db="EMBL/GenBank/DDBJ databases">
        <authorList>
            <person name="Smith C.H."/>
        </authorList>
    </citation>
    <scope>NUCLEOTIDE SEQUENCE</scope>
    <source>
        <strain evidence="1">CHS0354</strain>
        <tissue evidence="1">Mantle</tissue>
    </source>
</reference>
<dbReference type="EMBL" id="JAEAOA010002095">
    <property type="protein sequence ID" value="KAK3604092.1"/>
    <property type="molecule type" value="Genomic_DNA"/>
</dbReference>
<organism evidence="1 2">
    <name type="scientific">Potamilus streckersoni</name>
    <dbReference type="NCBI Taxonomy" id="2493646"/>
    <lineage>
        <taxon>Eukaryota</taxon>
        <taxon>Metazoa</taxon>
        <taxon>Spiralia</taxon>
        <taxon>Lophotrochozoa</taxon>
        <taxon>Mollusca</taxon>
        <taxon>Bivalvia</taxon>
        <taxon>Autobranchia</taxon>
        <taxon>Heteroconchia</taxon>
        <taxon>Palaeoheterodonta</taxon>
        <taxon>Unionida</taxon>
        <taxon>Unionoidea</taxon>
        <taxon>Unionidae</taxon>
        <taxon>Ambleminae</taxon>
        <taxon>Lampsilini</taxon>
        <taxon>Potamilus</taxon>
    </lineage>
</organism>
<feature type="non-terminal residue" evidence="1">
    <location>
        <position position="1"/>
    </location>
</feature>
<reference evidence="1" key="1">
    <citation type="journal article" date="2021" name="Genome Biol. Evol.">
        <title>A High-Quality Reference Genome for a Parasitic Bivalve with Doubly Uniparental Inheritance (Bivalvia: Unionida).</title>
        <authorList>
            <person name="Smith C.H."/>
        </authorList>
    </citation>
    <scope>NUCLEOTIDE SEQUENCE</scope>
    <source>
        <strain evidence="1">CHS0354</strain>
    </source>
</reference>
<reference evidence="1" key="2">
    <citation type="journal article" date="2021" name="Genome Biol. Evol.">
        <title>Developing a high-quality reference genome for a parasitic bivalve with doubly uniparental inheritance (Bivalvia: Unionida).</title>
        <authorList>
            <person name="Smith C.H."/>
        </authorList>
    </citation>
    <scope>NUCLEOTIDE SEQUENCE</scope>
    <source>
        <strain evidence="1">CHS0354</strain>
        <tissue evidence="1">Mantle</tissue>
    </source>
</reference>
<sequence length="126" mass="13865">ASTIDKDGGKLQLLFEISTIDKDGGKLQLLFEVSTIDKDGGKLQLLFEASTIDKDGGKLQLLFEVSTIDKDGGKLYPKQFMLDKKLAITLPQSYQSVSLLSSAKALLWVHNFFDTQDMGIVHAKTT</sequence>
<comment type="caution">
    <text evidence="1">The sequence shown here is derived from an EMBL/GenBank/DDBJ whole genome shotgun (WGS) entry which is preliminary data.</text>
</comment>
<gene>
    <name evidence="1" type="ORF">CHS0354_035903</name>
</gene>
<accession>A0AAE0T5A8</accession>
<evidence type="ECO:0000313" key="2">
    <source>
        <dbReference type="Proteomes" id="UP001195483"/>
    </source>
</evidence>
<dbReference type="Proteomes" id="UP001195483">
    <property type="component" value="Unassembled WGS sequence"/>
</dbReference>
<protein>
    <submittedName>
        <fullName evidence="1">Uncharacterized protein</fullName>
    </submittedName>
</protein>
<keyword evidence="2" id="KW-1185">Reference proteome</keyword>